<feature type="domain" description="GST N-terminal" evidence="1">
    <location>
        <begin position="1"/>
        <end position="65"/>
    </location>
</feature>
<dbReference type="PROSITE" id="PS50405">
    <property type="entry name" value="GST_CTER"/>
    <property type="match status" value="1"/>
</dbReference>
<accession>A0AAD7XJI3</accession>
<dbReference type="Pfam" id="PF13410">
    <property type="entry name" value="GST_C_2"/>
    <property type="match status" value="1"/>
</dbReference>
<dbReference type="SUPFAM" id="SSF47616">
    <property type="entry name" value="GST C-terminal domain-like"/>
    <property type="match status" value="1"/>
</dbReference>
<dbReference type="InterPro" id="IPR040079">
    <property type="entry name" value="Glutathione_S-Trfase"/>
</dbReference>
<name>A0AAD7XJI3_9STRA</name>
<dbReference type="InterPro" id="IPR036282">
    <property type="entry name" value="Glutathione-S-Trfase_C_sf"/>
</dbReference>
<evidence type="ECO:0000259" key="1">
    <source>
        <dbReference type="PROSITE" id="PS50404"/>
    </source>
</evidence>
<dbReference type="InterPro" id="IPR050983">
    <property type="entry name" value="GST_Omega/HSP26"/>
</dbReference>
<dbReference type="SUPFAM" id="SSF52833">
    <property type="entry name" value="Thioredoxin-like"/>
    <property type="match status" value="1"/>
</dbReference>
<evidence type="ECO:0000259" key="2">
    <source>
        <dbReference type="PROSITE" id="PS50405"/>
    </source>
</evidence>
<dbReference type="InterPro" id="IPR004045">
    <property type="entry name" value="Glutathione_S-Trfase_N"/>
</dbReference>
<dbReference type="AlphaFoldDB" id="A0AAD7XJI3"/>
<proteinExistence type="predicted"/>
<dbReference type="PANTHER" id="PTHR43968:SF6">
    <property type="entry name" value="GLUTATHIONE S-TRANSFERASE OMEGA"/>
    <property type="match status" value="1"/>
</dbReference>
<dbReference type="Pfam" id="PF13417">
    <property type="entry name" value="GST_N_3"/>
    <property type="match status" value="1"/>
</dbReference>
<evidence type="ECO:0000313" key="4">
    <source>
        <dbReference type="Proteomes" id="UP001230188"/>
    </source>
</evidence>
<comment type="caution">
    <text evidence="3">The sequence shown here is derived from an EMBL/GenBank/DDBJ whole genome shotgun (WGS) entry which is preliminary data.</text>
</comment>
<dbReference type="Gene3D" id="1.20.1050.10">
    <property type="match status" value="1"/>
</dbReference>
<evidence type="ECO:0008006" key="5">
    <source>
        <dbReference type="Google" id="ProtNLM"/>
    </source>
</evidence>
<dbReference type="EMBL" id="JAQMWT010000330">
    <property type="protein sequence ID" value="KAJ8604545.1"/>
    <property type="molecule type" value="Genomic_DNA"/>
</dbReference>
<protein>
    <recommendedName>
        <fullName evidence="5">Glutathione S-transferase</fullName>
    </recommendedName>
</protein>
<dbReference type="Proteomes" id="UP001230188">
    <property type="component" value="Unassembled WGS sequence"/>
</dbReference>
<dbReference type="PROSITE" id="PS50404">
    <property type="entry name" value="GST_NTER"/>
    <property type="match status" value="1"/>
</dbReference>
<feature type="domain" description="GST C-terminal" evidence="2">
    <location>
        <begin position="72"/>
        <end position="224"/>
    </location>
</feature>
<evidence type="ECO:0000313" key="3">
    <source>
        <dbReference type="EMBL" id="KAJ8604545.1"/>
    </source>
</evidence>
<dbReference type="CDD" id="cd00299">
    <property type="entry name" value="GST_C_family"/>
    <property type="match status" value="1"/>
</dbReference>
<dbReference type="CDD" id="cd00570">
    <property type="entry name" value="GST_N_family"/>
    <property type="match status" value="1"/>
</dbReference>
<dbReference type="GO" id="GO:0005737">
    <property type="term" value="C:cytoplasm"/>
    <property type="evidence" value="ECO:0007669"/>
    <property type="project" value="TreeGrafter"/>
</dbReference>
<sequence>MVMRLKGVKWTPHLMDLVAHENKSEWYLKNVNPRGLVPVLVDDGKVIVESNDIVDYLDAKFPPLLGPASDRDSEDDLHLSMRAMTFTFGIPPVLAKPPKQKMEAYREYGKKVEGPGQDHDTQVEFWTRYDANGGCSGREIVVAYDRICEAFGGLEARLEGKTFFGGDEVSLNDIVWFPTVHRLALVGFDLEARCPRLSKWRAACLADVPSIGLEAEKKSTITKVFHLYQRFITGATLEQAVAKYRAAMK</sequence>
<keyword evidence="4" id="KW-1185">Reference proteome</keyword>
<dbReference type="InterPro" id="IPR010987">
    <property type="entry name" value="Glutathione-S-Trfase_C-like"/>
</dbReference>
<dbReference type="Gene3D" id="3.40.30.10">
    <property type="entry name" value="Glutaredoxin"/>
    <property type="match status" value="1"/>
</dbReference>
<reference evidence="3" key="1">
    <citation type="submission" date="2023-01" db="EMBL/GenBank/DDBJ databases">
        <title>Metagenome sequencing of chrysophaentin producing Chrysophaeum taylorii.</title>
        <authorList>
            <person name="Davison J."/>
            <person name="Bewley C."/>
        </authorList>
    </citation>
    <scope>NUCLEOTIDE SEQUENCE</scope>
    <source>
        <strain evidence="3">NIES-1699</strain>
    </source>
</reference>
<organism evidence="3 4">
    <name type="scientific">Chrysophaeum taylorii</name>
    <dbReference type="NCBI Taxonomy" id="2483200"/>
    <lineage>
        <taxon>Eukaryota</taxon>
        <taxon>Sar</taxon>
        <taxon>Stramenopiles</taxon>
        <taxon>Ochrophyta</taxon>
        <taxon>Pelagophyceae</taxon>
        <taxon>Pelagomonadales</taxon>
        <taxon>Pelagomonadaceae</taxon>
        <taxon>Chrysophaeum</taxon>
    </lineage>
</organism>
<dbReference type="PANTHER" id="PTHR43968">
    <property type="match status" value="1"/>
</dbReference>
<dbReference type="InterPro" id="IPR036249">
    <property type="entry name" value="Thioredoxin-like_sf"/>
</dbReference>
<gene>
    <name evidence="3" type="ORF">CTAYLR_000988</name>
</gene>
<dbReference type="SFLD" id="SFLDS00019">
    <property type="entry name" value="Glutathione_Transferase_(cytos"/>
    <property type="match status" value="1"/>
</dbReference>